<dbReference type="PANTHER" id="PTHR30632">
    <property type="entry name" value="MOLYBDATE-BINDING PERIPLASMIC PROTEIN"/>
    <property type="match status" value="1"/>
</dbReference>
<dbReference type="PANTHER" id="PTHR30632:SF0">
    <property type="entry name" value="SULFATE-BINDING PROTEIN"/>
    <property type="match status" value="1"/>
</dbReference>
<name>A0A2Z4FN02_9DELT</name>
<dbReference type="Pfam" id="PF13531">
    <property type="entry name" value="SBP_bac_11"/>
    <property type="match status" value="1"/>
</dbReference>
<keyword evidence="5" id="KW-1185">Reference proteome</keyword>
<keyword evidence="2" id="KW-0479">Metal-binding</keyword>
<protein>
    <submittedName>
        <fullName evidence="4">Molybdate ABC transporter substrate-binding protein</fullName>
    </submittedName>
</protein>
<reference evidence="4 5" key="1">
    <citation type="submission" date="2018-06" db="EMBL/GenBank/DDBJ databases">
        <title>Lujinxingia sediminis gen. nov. sp. nov., a new facultative anaerobic member of the class Deltaproteobacteria, and proposal of Lujinxingaceae fam. nov.</title>
        <authorList>
            <person name="Guo L.-Y."/>
            <person name="Li C.-M."/>
            <person name="Wang S."/>
            <person name="Du Z.-J."/>
        </authorList>
    </citation>
    <scope>NUCLEOTIDE SEQUENCE [LARGE SCALE GENOMIC DNA]</scope>
    <source>
        <strain evidence="4 5">FA350</strain>
    </source>
</reference>
<dbReference type="EMBL" id="CP030032">
    <property type="protein sequence ID" value="AWV90313.1"/>
    <property type="molecule type" value="Genomic_DNA"/>
</dbReference>
<proteinExistence type="inferred from homology"/>
<dbReference type="InterPro" id="IPR050682">
    <property type="entry name" value="ModA/WtpA"/>
</dbReference>
<dbReference type="GO" id="GO:0030973">
    <property type="term" value="F:molybdate ion binding"/>
    <property type="evidence" value="ECO:0007669"/>
    <property type="project" value="TreeGrafter"/>
</dbReference>
<dbReference type="GO" id="GO:0015689">
    <property type="term" value="P:molybdate ion transport"/>
    <property type="evidence" value="ECO:0007669"/>
    <property type="project" value="InterPro"/>
</dbReference>
<comment type="similarity">
    <text evidence="1">Belongs to the bacterial solute-binding protein ModA family.</text>
</comment>
<accession>A0A2Z4FN02</accession>
<dbReference type="SUPFAM" id="SSF53850">
    <property type="entry name" value="Periplasmic binding protein-like II"/>
    <property type="match status" value="1"/>
</dbReference>
<evidence type="ECO:0000256" key="3">
    <source>
        <dbReference type="ARBA" id="ARBA00022729"/>
    </source>
</evidence>
<dbReference type="RefSeq" id="WP_111335678.1">
    <property type="nucleotide sequence ID" value="NZ_CP030032.1"/>
</dbReference>
<dbReference type="OrthoDB" id="9785015at2"/>
<gene>
    <name evidence="4" type="primary">modA</name>
    <name evidence="4" type="ORF">DN745_13635</name>
</gene>
<dbReference type="GO" id="GO:0046872">
    <property type="term" value="F:metal ion binding"/>
    <property type="evidence" value="ECO:0007669"/>
    <property type="project" value="UniProtKB-KW"/>
</dbReference>
<dbReference type="Proteomes" id="UP000249799">
    <property type="component" value="Chromosome"/>
</dbReference>
<organism evidence="4 5">
    <name type="scientific">Bradymonas sediminis</name>
    <dbReference type="NCBI Taxonomy" id="1548548"/>
    <lineage>
        <taxon>Bacteria</taxon>
        <taxon>Deltaproteobacteria</taxon>
        <taxon>Bradymonadales</taxon>
        <taxon>Bradymonadaceae</taxon>
        <taxon>Bradymonas</taxon>
    </lineage>
</organism>
<dbReference type="Gene3D" id="3.40.190.10">
    <property type="entry name" value="Periplasmic binding protein-like II"/>
    <property type="match status" value="2"/>
</dbReference>
<evidence type="ECO:0000313" key="5">
    <source>
        <dbReference type="Proteomes" id="UP000249799"/>
    </source>
</evidence>
<evidence type="ECO:0000256" key="2">
    <source>
        <dbReference type="ARBA" id="ARBA00022723"/>
    </source>
</evidence>
<keyword evidence="3" id="KW-0732">Signal</keyword>
<dbReference type="KEGG" id="bsed:DN745_13635"/>
<dbReference type="NCBIfam" id="TIGR01256">
    <property type="entry name" value="modA"/>
    <property type="match status" value="1"/>
</dbReference>
<evidence type="ECO:0000313" key="4">
    <source>
        <dbReference type="EMBL" id="AWV90313.1"/>
    </source>
</evidence>
<dbReference type="InterPro" id="IPR005950">
    <property type="entry name" value="ModA"/>
</dbReference>
<sequence length="288" mass="30615">MNTALPNSSGAASRLARFARLTLVSLVILGGCERPQPGEEAELAAQSSNEELMIFAASSLTEAFHEIADAFEKEQSGVDVTLHFAGSQALRTQIENGAPADVFASANSKHMSALLAKDLVGAPALFAHNRLVIVTPPDNPAGIASAEDLPKAERLVVGADEVPVGMYTQAFLTRAAKSFGGDYREKVERDIVSREANVRLVLTKVSMGEADAGVVYRTDALQRGEQVHTVEIPDALNIRADYPVAVPTQSPRPALAQRWIDFVLSEQGQTILAKQGFGGATQAPDKAP</sequence>
<evidence type="ECO:0000256" key="1">
    <source>
        <dbReference type="ARBA" id="ARBA00009175"/>
    </source>
</evidence>
<dbReference type="CDD" id="cd13538">
    <property type="entry name" value="PBP2_ModA_like_1"/>
    <property type="match status" value="1"/>
</dbReference>
<dbReference type="AlphaFoldDB" id="A0A2Z4FN02"/>
<dbReference type="PIRSF" id="PIRSF004846">
    <property type="entry name" value="ModA"/>
    <property type="match status" value="1"/>
</dbReference>